<evidence type="ECO:0008006" key="8">
    <source>
        <dbReference type="Google" id="ProtNLM"/>
    </source>
</evidence>
<keyword evidence="7" id="KW-1185">Reference proteome</keyword>
<dbReference type="Gene3D" id="3.40.50.300">
    <property type="entry name" value="P-loop containing nucleotide triphosphate hydrolases"/>
    <property type="match status" value="1"/>
</dbReference>
<dbReference type="PANTHER" id="PTHR19338:SF66">
    <property type="entry name" value="NB-ARC DOMAIN-CONTAINING PROTEIN"/>
    <property type="match status" value="1"/>
</dbReference>
<dbReference type="InterPro" id="IPR038005">
    <property type="entry name" value="RX-like_CC"/>
</dbReference>
<dbReference type="PANTHER" id="PTHR19338">
    <property type="entry name" value="TRANSLOCASE OF INNER MITOCHONDRIAL MEMBRANE 13 HOMOLOG"/>
    <property type="match status" value="1"/>
</dbReference>
<dbReference type="Proteomes" id="UP001603857">
    <property type="component" value="Unassembled WGS sequence"/>
</dbReference>
<dbReference type="Pfam" id="PF18052">
    <property type="entry name" value="Rx_N"/>
    <property type="match status" value="1"/>
</dbReference>
<dbReference type="Pfam" id="PF00931">
    <property type="entry name" value="NB-ARC"/>
    <property type="match status" value="1"/>
</dbReference>
<keyword evidence="3" id="KW-0611">Plant defense</keyword>
<keyword evidence="1" id="KW-0677">Repeat</keyword>
<proteinExistence type="predicted"/>
<feature type="domain" description="Disease resistance N-terminal" evidence="5">
    <location>
        <begin position="16"/>
        <end position="102"/>
    </location>
</feature>
<dbReference type="PRINTS" id="PR00364">
    <property type="entry name" value="DISEASERSIST"/>
</dbReference>
<organism evidence="6 7">
    <name type="scientific">Flemingia macrophylla</name>
    <dbReference type="NCBI Taxonomy" id="520843"/>
    <lineage>
        <taxon>Eukaryota</taxon>
        <taxon>Viridiplantae</taxon>
        <taxon>Streptophyta</taxon>
        <taxon>Embryophyta</taxon>
        <taxon>Tracheophyta</taxon>
        <taxon>Spermatophyta</taxon>
        <taxon>Magnoliopsida</taxon>
        <taxon>eudicotyledons</taxon>
        <taxon>Gunneridae</taxon>
        <taxon>Pentapetalae</taxon>
        <taxon>rosids</taxon>
        <taxon>fabids</taxon>
        <taxon>Fabales</taxon>
        <taxon>Fabaceae</taxon>
        <taxon>Papilionoideae</taxon>
        <taxon>50 kb inversion clade</taxon>
        <taxon>NPAAA clade</taxon>
        <taxon>indigoferoid/millettioid clade</taxon>
        <taxon>Phaseoleae</taxon>
        <taxon>Flemingia</taxon>
    </lineage>
</organism>
<dbReference type="InterPro" id="IPR027417">
    <property type="entry name" value="P-loop_NTPase"/>
</dbReference>
<accession>A0ABD1M1M7</accession>
<dbReference type="InterPro" id="IPR002182">
    <property type="entry name" value="NB-ARC"/>
</dbReference>
<dbReference type="GO" id="GO:0000166">
    <property type="term" value="F:nucleotide binding"/>
    <property type="evidence" value="ECO:0007669"/>
    <property type="project" value="UniProtKB-KW"/>
</dbReference>
<evidence type="ECO:0000256" key="3">
    <source>
        <dbReference type="ARBA" id="ARBA00022821"/>
    </source>
</evidence>
<comment type="caution">
    <text evidence="6">The sequence shown here is derived from an EMBL/GenBank/DDBJ whole genome shotgun (WGS) entry which is preliminary data.</text>
</comment>
<gene>
    <name evidence="6" type="ORF">Fmac_017261</name>
</gene>
<keyword evidence="2" id="KW-0547">Nucleotide-binding</keyword>
<name>A0ABD1M1M7_9FABA</name>
<evidence type="ECO:0000256" key="1">
    <source>
        <dbReference type="ARBA" id="ARBA00022737"/>
    </source>
</evidence>
<dbReference type="AlphaFoldDB" id="A0ABD1M1M7"/>
<sequence>MCVYRYISCSQMADSVVSFLVQNLSQLLNDELNLFSGVEGRIDSLCNELKFIDIFLKSSEGKRGNEVVKQVVNQIRDVAYKAEDVVDTYIANMAKHKRRNILSKLCHFKERFMVLHQVNTEIETINCRIEEIYKNRERYGIEQGEFQSQEAAAAESLRKRRRDVEEEDVVGLLNDPSNIIQQLKENCLELKVVSIIGMGGLGKTTLARKIYNNSEVKELFPYCAWGYVSNDYRPKEFFLALLKCLLSVKEYNDLVEEITDKGKGSSEEDLKKMIACELKKKKYLIVVDDI</sequence>
<dbReference type="InterPro" id="IPR041118">
    <property type="entry name" value="Rx_N"/>
</dbReference>
<dbReference type="GO" id="GO:0006952">
    <property type="term" value="P:defense response"/>
    <property type="evidence" value="ECO:0007669"/>
    <property type="project" value="UniProtKB-KW"/>
</dbReference>
<dbReference type="Gene3D" id="1.20.5.4130">
    <property type="match status" value="1"/>
</dbReference>
<dbReference type="EMBL" id="JBGMDY010000006">
    <property type="protein sequence ID" value="KAL2329680.1"/>
    <property type="molecule type" value="Genomic_DNA"/>
</dbReference>
<evidence type="ECO:0000313" key="6">
    <source>
        <dbReference type="EMBL" id="KAL2329680.1"/>
    </source>
</evidence>
<reference evidence="6 7" key="1">
    <citation type="submission" date="2024-08" db="EMBL/GenBank/DDBJ databases">
        <title>Insights into the chromosomal genome structure of Flemingia macrophylla.</title>
        <authorList>
            <person name="Ding Y."/>
            <person name="Zhao Y."/>
            <person name="Bi W."/>
            <person name="Wu M."/>
            <person name="Zhao G."/>
            <person name="Gong Y."/>
            <person name="Li W."/>
            <person name="Zhang P."/>
        </authorList>
    </citation>
    <scope>NUCLEOTIDE SEQUENCE [LARGE SCALE GENOMIC DNA]</scope>
    <source>
        <strain evidence="6">DYQJB</strain>
        <tissue evidence="6">Leaf</tissue>
    </source>
</reference>
<evidence type="ECO:0000256" key="2">
    <source>
        <dbReference type="ARBA" id="ARBA00022741"/>
    </source>
</evidence>
<evidence type="ECO:0000313" key="7">
    <source>
        <dbReference type="Proteomes" id="UP001603857"/>
    </source>
</evidence>
<protein>
    <recommendedName>
        <fullName evidence="8">Disease resistance protein</fullName>
    </recommendedName>
</protein>
<evidence type="ECO:0000259" key="4">
    <source>
        <dbReference type="Pfam" id="PF00931"/>
    </source>
</evidence>
<dbReference type="CDD" id="cd14798">
    <property type="entry name" value="RX-CC_like"/>
    <property type="match status" value="1"/>
</dbReference>
<dbReference type="SUPFAM" id="SSF52540">
    <property type="entry name" value="P-loop containing nucleoside triphosphate hydrolases"/>
    <property type="match status" value="1"/>
</dbReference>
<feature type="domain" description="NB-ARC" evidence="4">
    <location>
        <begin position="178"/>
        <end position="290"/>
    </location>
</feature>
<evidence type="ECO:0000259" key="5">
    <source>
        <dbReference type="Pfam" id="PF18052"/>
    </source>
</evidence>